<dbReference type="Gene3D" id="3.40.50.1460">
    <property type="match status" value="1"/>
</dbReference>
<dbReference type="Proteomes" id="UP001470230">
    <property type="component" value="Unassembled WGS sequence"/>
</dbReference>
<evidence type="ECO:0000313" key="4">
    <source>
        <dbReference type="Proteomes" id="UP001470230"/>
    </source>
</evidence>
<comment type="similarity">
    <text evidence="1">Belongs to the peptidase C13 family.</text>
</comment>
<dbReference type="Pfam" id="PF01650">
    <property type="entry name" value="Peptidase_C13"/>
    <property type="match status" value="1"/>
</dbReference>
<evidence type="ECO:0008006" key="5">
    <source>
        <dbReference type="Google" id="ProtNLM"/>
    </source>
</evidence>
<dbReference type="PRINTS" id="PR00776">
    <property type="entry name" value="HEMOGLOBNASE"/>
</dbReference>
<accession>A0ABR2IK51</accession>
<protein>
    <recommendedName>
        <fullName evidence="5">Clan CD, family C13, asparaginyl endopeptidase-like cysteine peptidase</fullName>
    </recommendedName>
</protein>
<evidence type="ECO:0000256" key="2">
    <source>
        <dbReference type="SAM" id="SignalP"/>
    </source>
</evidence>
<dbReference type="InterPro" id="IPR001096">
    <property type="entry name" value="Peptidase_C13"/>
</dbReference>
<dbReference type="PANTHER" id="PTHR12000:SF42">
    <property type="entry name" value="LEGUMAIN"/>
    <property type="match status" value="1"/>
</dbReference>
<name>A0ABR2IK51_9EUKA</name>
<gene>
    <name evidence="3" type="ORF">M9Y10_011754</name>
</gene>
<keyword evidence="4" id="KW-1185">Reference proteome</keyword>
<dbReference type="EMBL" id="JAPFFF010000017">
    <property type="protein sequence ID" value="KAK8864059.1"/>
    <property type="molecule type" value="Genomic_DNA"/>
</dbReference>
<dbReference type="PANTHER" id="PTHR12000">
    <property type="entry name" value="HEMOGLOBINASE FAMILY MEMBER"/>
    <property type="match status" value="1"/>
</dbReference>
<organism evidence="3 4">
    <name type="scientific">Tritrichomonas musculus</name>
    <dbReference type="NCBI Taxonomy" id="1915356"/>
    <lineage>
        <taxon>Eukaryota</taxon>
        <taxon>Metamonada</taxon>
        <taxon>Parabasalia</taxon>
        <taxon>Tritrichomonadida</taxon>
        <taxon>Tritrichomonadidae</taxon>
        <taxon>Tritrichomonas</taxon>
    </lineage>
</organism>
<proteinExistence type="inferred from homology"/>
<sequence length="395" mass="44250">MILLLASLVSCQNFAFLYAGSADFYNYRHQADIFTIYTQLLERGFSKEQILLCAFDDIASSPSNPFQGQIFHSLDHKINVYPGQESINHRGAEVNAKLYTDTVANFPTTSEDNIFMYYDNHGGPNLLGSPTGDLISAHNLLFAFQDAEPKKLYKKVFFVIEACYSGSVAMVLSNLTNVGIITAANNLESSYAAVYDSEVGTYLTNEFTNYFCSLIDEKPDISIGEFFSIIEKEMEQSHACIFGDESIRSMPISDFLGKPKNIRKFALTHNKDKSTFLLAKPKDATHKTLDHFAKHPKACIRAKARLESLRIKALSEKLDAVLELLVNYVDPANFDVIMNDTESDATPDYYSIVKVFSEKFGEINPDDYGRFNVLKALAARHSKAKILQGIFAVVF</sequence>
<comment type="caution">
    <text evidence="3">The sequence shown here is derived from an EMBL/GenBank/DDBJ whole genome shotgun (WGS) entry which is preliminary data.</text>
</comment>
<feature type="signal peptide" evidence="2">
    <location>
        <begin position="1"/>
        <end position="19"/>
    </location>
</feature>
<evidence type="ECO:0000313" key="3">
    <source>
        <dbReference type="EMBL" id="KAK8864059.1"/>
    </source>
</evidence>
<feature type="chain" id="PRO_5045557988" description="Clan CD, family C13, asparaginyl endopeptidase-like cysteine peptidase" evidence="2">
    <location>
        <begin position="20"/>
        <end position="395"/>
    </location>
</feature>
<keyword evidence="2" id="KW-0732">Signal</keyword>
<reference evidence="3 4" key="1">
    <citation type="submission" date="2024-04" db="EMBL/GenBank/DDBJ databases">
        <title>Tritrichomonas musculus Genome.</title>
        <authorList>
            <person name="Alves-Ferreira E."/>
            <person name="Grigg M."/>
            <person name="Lorenzi H."/>
            <person name="Galac M."/>
        </authorList>
    </citation>
    <scope>NUCLEOTIDE SEQUENCE [LARGE SCALE GENOMIC DNA]</scope>
    <source>
        <strain evidence="3 4">EAF2021</strain>
    </source>
</reference>
<evidence type="ECO:0000256" key="1">
    <source>
        <dbReference type="ARBA" id="ARBA00009941"/>
    </source>
</evidence>